<proteinExistence type="predicted"/>
<dbReference type="PANTHER" id="PTHR34676:SF8">
    <property type="entry name" value="TRANSMEMBRANE PROTEIN"/>
    <property type="match status" value="1"/>
</dbReference>
<protein>
    <recommendedName>
        <fullName evidence="3">UBN2 domain-containing protein</fullName>
    </recommendedName>
</protein>
<gene>
    <name evidence="1" type="ORF">Gotri_026006</name>
</gene>
<accession>A0A7J9FTT8</accession>
<dbReference type="PANTHER" id="PTHR34676">
    <property type="entry name" value="DUF4219 DOMAIN-CONTAINING PROTEIN-RELATED"/>
    <property type="match status" value="1"/>
</dbReference>
<keyword evidence="2" id="KW-1185">Reference proteome</keyword>
<organism evidence="1 2">
    <name type="scientific">Gossypium trilobum</name>
    <dbReference type="NCBI Taxonomy" id="34281"/>
    <lineage>
        <taxon>Eukaryota</taxon>
        <taxon>Viridiplantae</taxon>
        <taxon>Streptophyta</taxon>
        <taxon>Embryophyta</taxon>
        <taxon>Tracheophyta</taxon>
        <taxon>Spermatophyta</taxon>
        <taxon>Magnoliopsida</taxon>
        <taxon>eudicotyledons</taxon>
        <taxon>Gunneridae</taxon>
        <taxon>Pentapetalae</taxon>
        <taxon>rosids</taxon>
        <taxon>malvids</taxon>
        <taxon>Malvales</taxon>
        <taxon>Malvaceae</taxon>
        <taxon>Malvoideae</taxon>
        <taxon>Gossypium</taxon>
    </lineage>
</organism>
<sequence>CLSSSNTSYSIPARNKGKGCYIWRIVTNGHLFQYRGLKAMHTLFYALGPNEYNRVSLYDNAKEIWDKLEVTHEGTSRVKESKISFLTLDYNLFKTKLKEGIKDMSNHFTHIINGLKVLRKTYPNKEMKKRGSIKQKLKAHIATLSDEDSSKNEDQEVGNLCLMTIDDIKFSITMVVTEKCDVYSFGMVALETLLEKHPEEVLPWLSSPTYLVNMKLIDVLDNRLPLLTD</sequence>
<name>A0A7J9FTT8_9ROSI</name>
<dbReference type="Pfam" id="PF14223">
    <property type="entry name" value="Retrotran_gag_2"/>
    <property type="match status" value="1"/>
</dbReference>
<feature type="non-terminal residue" evidence="1">
    <location>
        <position position="229"/>
    </location>
</feature>
<dbReference type="EMBL" id="JABEZW010228351">
    <property type="protein sequence ID" value="MBA0788737.1"/>
    <property type="molecule type" value="Genomic_DNA"/>
</dbReference>
<evidence type="ECO:0008006" key="3">
    <source>
        <dbReference type="Google" id="ProtNLM"/>
    </source>
</evidence>
<dbReference type="Proteomes" id="UP000593568">
    <property type="component" value="Unassembled WGS sequence"/>
</dbReference>
<evidence type="ECO:0000313" key="1">
    <source>
        <dbReference type="EMBL" id="MBA0788737.1"/>
    </source>
</evidence>
<evidence type="ECO:0000313" key="2">
    <source>
        <dbReference type="Proteomes" id="UP000593568"/>
    </source>
</evidence>
<reference evidence="1 2" key="1">
    <citation type="journal article" date="2019" name="Genome Biol. Evol.">
        <title>Insights into the evolution of the New World diploid cottons (Gossypium, subgenus Houzingenia) based on genome sequencing.</title>
        <authorList>
            <person name="Grover C.E."/>
            <person name="Arick M.A. 2nd"/>
            <person name="Thrash A."/>
            <person name="Conover J.L."/>
            <person name="Sanders W.S."/>
            <person name="Peterson D.G."/>
            <person name="Frelichowski J.E."/>
            <person name="Scheffler J.A."/>
            <person name="Scheffler B.E."/>
            <person name="Wendel J.F."/>
        </authorList>
    </citation>
    <scope>NUCLEOTIDE SEQUENCE [LARGE SCALE GENOMIC DNA]</scope>
    <source>
        <strain evidence="1">8</strain>
        <tissue evidence="1">Leaf</tissue>
    </source>
</reference>
<comment type="caution">
    <text evidence="1">The sequence shown here is derived from an EMBL/GenBank/DDBJ whole genome shotgun (WGS) entry which is preliminary data.</text>
</comment>
<dbReference type="AlphaFoldDB" id="A0A7J9FTT8"/>
<feature type="non-terminal residue" evidence="1">
    <location>
        <position position="1"/>
    </location>
</feature>